<accession>A0A1C4FV81</accession>
<organism evidence="1 2">
    <name type="scientific">Kosakonia oryziphila</name>
    <dbReference type="NCBI Taxonomy" id="1005667"/>
    <lineage>
        <taxon>Bacteria</taxon>
        <taxon>Pseudomonadati</taxon>
        <taxon>Pseudomonadota</taxon>
        <taxon>Gammaproteobacteria</taxon>
        <taxon>Enterobacterales</taxon>
        <taxon>Enterobacteriaceae</taxon>
        <taxon>Kosakonia</taxon>
    </lineage>
</organism>
<name>A0A1C4FV81_9ENTR</name>
<dbReference type="EMBL" id="FMBC01000043">
    <property type="protein sequence ID" value="SCC59505.1"/>
    <property type="molecule type" value="Genomic_DNA"/>
</dbReference>
<gene>
    <name evidence="1" type="ORF">GA0061070_104325</name>
</gene>
<evidence type="ECO:0000313" key="1">
    <source>
        <dbReference type="EMBL" id="SCC59505.1"/>
    </source>
</evidence>
<evidence type="ECO:0000313" key="2">
    <source>
        <dbReference type="Proteomes" id="UP000198515"/>
    </source>
</evidence>
<protein>
    <submittedName>
        <fullName evidence="1">Uncharacterized protein</fullName>
    </submittedName>
</protein>
<dbReference type="AlphaFoldDB" id="A0A1C4FV81"/>
<keyword evidence="2" id="KW-1185">Reference proteome</keyword>
<proteinExistence type="predicted"/>
<sequence length="183" mass="20810">MCIKGLSLFFCAVCVGCSGYSQRQVHLDVPTYSESYDQALGWLVTARYRDSENAEIVMSLVGDFCRSKGKEATLYKTTAGNTSTIQEVWACQTPPMLNDTDILSAVYCHFIANAPRYSVDFSNRQKEVAEQKFVTAFLNKRIEYPVGGFYDKYQSNFASWAVARHDESISTDKVRQWFDKHCQ</sequence>
<dbReference type="Proteomes" id="UP000198515">
    <property type="component" value="Unassembled WGS sequence"/>
</dbReference>
<reference evidence="2" key="1">
    <citation type="submission" date="2016-08" db="EMBL/GenBank/DDBJ databases">
        <authorList>
            <person name="Varghese N."/>
            <person name="Submissions Spin"/>
        </authorList>
    </citation>
    <scope>NUCLEOTIDE SEQUENCE [LARGE SCALE GENOMIC DNA]</scope>
    <source>
        <strain evidence="2">REICA_142</strain>
    </source>
</reference>